<comment type="pathway">
    <text evidence="3 7">Carbohydrate degradation; pentose phosphate pathway; D-ribulose 5-phosphate from D-glucose 6-phosphate (oxidative stage): step 2/3.</text>
</comment>
<dbReference type="STRING" id="282197.SAMN04488517_103475"/>
<evidence type="ECO:0000313" key="10">
    <source>
        <dbReference type="Proteomes" id="UP000048908"/>
    </source>
</evidence>
<dbReference type="InterPro" id="IPR005900">
    <property type="entry name" value="6-phosphogluconolactonase_DevB"/>
</dbReference>
<feature type="domain" description="Glucosamine/galactosamine-6-phosphate isomerase" evidence="8">
    <location>
        <begin position="7"/>
        <end position="221"/>
    </location>
</feature>
<dbReference type="UniPathway" id="UPA00115">
    <property type="reaction ID" value="UER00409"/>
</dbReference>
<evidence type="ECO:0000256" key="4">
    <source>
        <dbReference type="ARBA" id="ARBA00010662"/>
    </source>
</evidence>
<dbReference type="PANTHER" id="PTHR11054:SF0">
    <property type="entry name" value="6-PHOSPHOGLUCONOLACTONASE"/>
    <property type="match status" value="1"/>
</dbReference>
<dbReference type="CDD" id="cd01400">
    <property type="entry name" value="6PGL"/>
    <property type="match status" value="1"/>
</dbReference>
<sequence length="223" mass="23852">MQWREYPDRELLAMGLADALAASLKSALNLHDTASFCVPGGSSPGEVFATLSGVSLDWGRVHVFLNDERWVPESDPRSNTALLRRTLLTGNAAEAVLVPMVNDAPTPEAGIPDLVAGFEGELPISLLLLGMGQDMHTASLFPGGDRLAEAMADDAPLLVPMRAPHADEPRVTLSRPVLAGAMETHVLIFGDDKRTAVERAEGMDPMQAPIAAFLRDATVHWAP</sequence>
<dbReference type="AlphaFoldDB" id="A0A0M6XRS0"/>
<dbReference type="Gene3D" id="3.40.50.1360">
    <property type="match status" value="1"/>
</dbReference>
<dbReference type="OrthoDB" id="9810967at2"/>
<evidence type="ECO:0000259" key="8">
    <source>
        <dbReference type="Pfam" id="PF01182"/>
    </source>
</evidence>
<dbReference type="InterPro" id="IPR006148">
    <property type="entry name" value="Glc/Gal-6P_isomerase"/>
</dbReference>
<dbReference type="Pfam" id="PF01182">
    <property type="entry name" value="Glucosamine_iso"/>
    <property type="match status" value="1"/>
</dbReference>
<gene>
    <name evidence="7 9" type="primary">pgl</name>
    <name evidence="9" type="ORF">JAN5088_01643</name>
</gene>
<comment type="catalytic activity">
    <reaction evidence="1 7">
        <text>6-phospho-D-glucono-1,5-lactone + H2O = 6-phospho-D-gluconate + H(+)</text>
        <dbReference type="Rhea" id="RHEA:12556"/>
        <dbReference type="ChEBI" id="CHEBI:15377"/>
        <dbReference type="ChEBI" id="CHEBI:15378"/>
        <dbReference type="ChEBI" id="CHEBI:57955"/>
        <dbReference type="ChEBI" id="CHEBI:58759"/>
        <dbReference type="EC" id="3.1.1.31"/>
    </reaction>
</comment>
<accession>A0A0M6XRS0</accession>
<proteinExistence type="inferred from homology"/>
<evidence type="ECO:0000256" key="2">
    <source>
        <dbReference type="ARBA" id="ARBA00002681"/>
    </source>
</evidence>
<evidence type="ECO:0000313" key="9">
    <source>
        <dbReference type="EMBL" id="CTQ32871.1"/>
    </source>
</evidence>
<keyword evidence="10" id="KW-1185">Reference proteome</keyword>
<dbReference type="GO" id="GO:0017057">
    <property type="term" value="F:6-phosphogluconolactonase activity"/>
    <property type="evidence" value="ECO:0007669"/>
    <property type="project" value="UniProtKB-UniRule"/>
</dbReference>
<dbReference type="RefSeq" id="WP_055682327.1">
    <property type="nucleotide sequence ID" value="NZ_CANMUL010000002.1"/>
</dbReference>
<protein>
    <recommendedName>
        <fullName evidence="6 7">6-phosphogluconolactonase</fullName>
        <shortName evidence="7">6PGL</shortName>
        <ecNumber evidence="5 7">3.1.1.31</ecNumber>
    </recommendedName>
</protein>
<dbReference type="PANTHER" id="PTHR11054">
    <property type="entry name" value="6-PHOSPHOGLUCONOLACTONASE"/>
    <property type="match status" value="1"/>
</dbReference>
<dbReference type="Proteomes" id="UP000048908">
    <property type="component" value="Unassembled WGS sequence"/>
</dbReference>
<evidence type="ECO:0000256" key="7">
    <source>
        <dbReference type="RuleBase" id="RU365095"/>
    </source>
</evidence>
<dbReference type="GO" id="GO:0006098">
    <property type="term" value="P:pentose-phosphate shunt"/>
    <property type="evidence" value="ECO:0007669"/>
    <property type="project" value="UniProtKB-UniPathway"/>
</dbReference>
<dbReference type="EC" id="3.1.1.31" evidence="5 7"/>
<name>A0A0M6XRS0_9RHOB</name>
<evidence type="ECO:0000256" key="1">
    <source>
        <dbReference type="ARBA" id="ARBA00000832"/>
    </source>
</evidence>
<reference evidence="9 10" key="1">
    <citation type="submission" date="2015-07" db="EMBL/GenBank/DDBJ databases">
        <authorList>
            <person name="Noorani M."/>
        </authorList>
    </citation>
    <scope>NUCLEOTIDE SEQUENCE [LARGE SCALE GENOMIC DNA]</scope>
    <source>
        <strain evidence="9 10">CECT 5088</strain>
    </source>
</reference>
<dbReference type="InterPro" id="IPR039104">
    <property type="entry name" value="6PGL"/>
</dbReference>
<dbReference type="SUPFAM" id="SSF100950">
    <property type="entry name" value="NagB/RpiA/CoA transferase-like"/>
    <property type="match status" value="1"/>
</dbReference>
<dbReference type="GO" id="GO:0005975">
    <property type="term" value="P:carbohydrate metabolic process"/>
    <property type="evidence" value="ECO:0007669"/>
    <property type="project" value="UniProtKB-UniRule"/>
</dbReference>
<dbReference type="EMBL" id="CXPG01000016">
    <property type="protein sequence ID" value="CTQ32871.1"/>
    <property type="molecule type" value="Genomic_DNA"/>
</dbReference>
<keyword evidence="7 9" id="KW-0378">Hydrolase</keyword>
<evidence type="ECO:0000256" key="6">
    <source>
        <dbReference type="ARBA" id="ARBA00020337"/>
    </source>
</evidence>
<comment type="similarity">
    <text evidence="4 7">Belongs to the glucosamine/galactosamine-6-phosphate isomerase family. 6-phosphogluconolactonase subfamily.</text>
</comment>
<organism evidence="9 10">
    <name type="scientific">Jannaschia rubra</name>
    <dbReference type="NCBI Taxonomy" id="282197"/>
    <lineage>
        <taxon>Bacteria</taxon>
        <taxon>Pseudomonadati</taxon>
        <taxon>Pseudomonadota</taxon>
        <taxon>Alphaproteobacteria</taxon>
        <taxon>Rhodobacterales</taxon>
        <taxon>Roseobacteraceae</taxon>
        <taxon>Jannaschia</taxon>
    </lineage>
</organism>
<dbReference type="InterPro" id="IPR037171">
    <property type="entry name" value="NagB/RpiA_transferase-like"/>
</dbReference>
<evidence type="ECO:0000256" key="5">
    <source>
        <dbReference type="ARBA" id="ARBA00013198"/>
    </source>
</evidence>
<comment type="function">
    <text evidence="2 7">Hydrolysis of 6-phosphogluconolactone to 6-phosphogluconate.</text>
</comment>
<dbReference type="NCBIfam" id="TIGR01198">
    <property type="entry name" value="pgl"/>
    <property type="match status" value="1"/>
</dbReference>
<evidence type="ECO:0000256" key="3">
    <source>
        <dbReference type="ARBA" id="ARBA00004961"/>
    </source>
</evidence>